<accession>A0AAW1B611</accession>
<dbReference type="Proteomes" id="UP001474421">
    <property type="component" value="Unassembled WGS sequence"/>
</dbReference>
<gene>
    <name evidence="1" type="ORF">NXF25_020294</name>
</gene>
<dbReference type="AlphaFoldDB" id="A0AAW1B611"/>
<evidence type="ECO:0000313" key="2">
    <source>
        <dbReference type="Proteomes" id="UP001474421"/>
    </source>
</evidence>
<sequence>MIQDGGFAYNFVILHGLGQMNIFMFPIDSGNRHFHQTHYTNKIPKGAVCNVGRSRILASGAQPGPNSPIDMQAKMFAGLLLTILLSISFLRSESQAKVIPGPDRMQRGVGLVRRDWPMQLSQDQKHLISQFLPHLYASELAAMGNNLNEDDTHFPNWMDFGRRSSEDQDGDA</sequence>
<comment type="caution">
    <text evidence="1">The sequence shown here is derived from an EMBL/GenBank/DDBJ whole genome shotgun (WGS) entry which is preliminary data.</text>
</comment>
<evidence type="ECO:0000313" key="1">
    <source>
        <dbReference type="EMBL" id="KAK9396933.1"/>
    </source>
</evidence>
<keyword evidence="2" id="KW-1185">Reference proteome</keyword>
<proteinExistence type="predicted"/>
<organism evidence="1 2">
    <name type="scientific">Crotalus adamanteus</name>
    <name type="common">Eastern diamondback rattlesnake</name>
    <dbReference type="NCBI Taxonomy" id="8729"/>
    <lineage>
        <taxon>Eukaryota</taxon>
        <taxon>Metazoa</taxon>
        <taxon>Chordata</taxon>
        <taxon>Craniata</taxon>
        <taxon>Vertebrata</taxon>
        <taxon>Euteleostomi</taxon>
        <taxon>Lepidosauria</taxon>
        <taxon>Squamata</taxon>
        <taxon>Bifurcata</taxon>
        <taxon>Unidentata</taxon>
        <taxon>Episquamata</taxon>
        <taxon>Toxicofera</taxon>
        <taxon>Serpentes</taxon>
        <taxon>Colubroidea</taxon>
        <taxon>Viperidae</taxon>
        <taxon>Crotalinae</taxon>
        <taxon>Crotalus</taxon>
    </lineage>
</organism>
<name>A0AAW1B611_CROAD</name>
<evidence type="ECO:0008006" key="3">
    <source>
        <dbReference type="Google" id="ProtNLM"/>
    </source>
</evidence>
<reference evidence="1 2" key="1">
    <citation type="journal article" date="2024" name="Proc. Natl. Acad. Sci. U.S.A.">
        <title>The genetic regulatory architecture and epigenomic basis for age-related changes in rattlesnake venom.</title>
        <authorList>
            <person name="Hogan M.P."/>
            <person name="Holding M.L."/>
            <person name="Nystrom G.S."/>
            <person name="Colston T.J."/>
            <person name="Bartlett D.A."/>
            <person name="Mason A.J."/>
            <person name="Ellsworth S.A."/>
            <person name="Rautsaw R.M."/>
            <person name="Lawrence K.C."/>
            <person name="Strickland J.L."/>
            <person name="He B."/>
            <person name="Fraser P."/>
            <person name="Margres M.J."/>
            <person name="Gilbert D.M."/>
            <person name="Gibbs H.L."/>
            <person name="Parkinson C.L."/>
            <person name="Rokyta D.R."/>
        </authorList>
    </citation>
    <scope>NUCLEOTIDE SEQUENCE [LARGE SCALE GENOMIC DNA]</scope>
    <source>
        <strain evidence="1">DRR0105</strain>
    </source>
</reference>
<protein>
    <recommendedName>
        <fullName evidence="3">Gastrin/cholecystokinin-like peptide</fullName>
    </recommendedName>
</protein>
<dbReference type="EMBL" id="JAOTOJ010000008">
    <property type="protein sequence ID" value="KAK9396933.1"/>
    <property type="molecule type" value="Genomic_DNA"/>
</dbReference>